<evidence type="ECO:0000313" key="3">
    <source>
        <dbReference type="Proteomes" id="UP000585474"/>
    </source>
</evidence>
<organism evidence="2 3">
    <name type="scientific">Actinidia rufa</name>
    <dbReference type="NCBI Taxonomy" id="165716"/>
    <lineage>
        <taxon>Eukaryota</taxon>
        <taxon>Viridiplantae</taxon>
        <taxon>Streptophyta</taxon>
        <taxon>Embryophyta</taxon>
        <taxon>Tracheophyta</taxon>
        <taxon>Spermatophyta</taxon>
        <taxon>Magnoliopsida</taxon>
        <taxon>eudicotyledons</taxon>
        <taxon>Gunneridae</taxon>
        <taxon>Pentapetalae</taxon>
        <taxon>asterids</taxon>
        <taxon>Ericales</taxon>
        <taxon>Actinidiaceae</taxon>
        <taxon>Actinidia</taxon>
    </lineage>
</organism>
<gene>
    <name evidence="2" type="ORF">Acr_12g0008820</name>
</gene>
<keyword evidence="3" id="KW-1185">Reference proteome</keyword>
<sequence>MASNGSITVTTTSPKGTGGKGSDAISSPKGGGQCLCSPTTHQGSFRCTFHRSSSTATAWFKRSKSMPAVHNKVASL</sequence>
<dbReference type="OrthoDB" id="1932391at2759"/>
<dbReference type="AlphaFoldDB" id="A0A7J0FI37"/>
<evidence type="ECO:0000256" key="1">
    <source>
        <dbReference type="SAM" id="MobiDB-lite"/>
    </source>
</evidence>
<dbReference type="EMBL" id="BJWL01000012">
    <property type="protein sequence ID" value="GFY98341.1"/>
    <property type="molecule type" value="Genomic_DNA"/>
</dbReference>
<comment type="caution">
    <text evidence="2">The sequence shown here is derived from an EMBL/GenBank/DDBJ whole genome shotgun (WGS) entry which is preliminary data.</text>
</comment>
<evidence type="ECO:0008006" key="4">
    <source>
        <dbReference type="Google" id="ProtNLM"/>
    </source>
</evidence>
<feature type="region of interest" description="Disordered" evidence="1">
    <location>
        <begin position="1"/>
        <end position="33"/>
    </location>
</feature>
<accession>A0A7J0FI37</accession>
<dbReference type="PANTHER" id="PTHR33132">
    <property type="entry name" value="OSJNBB0118P14.9 PROTEIN"/>
    <property type="match status" value="1"/>
</dbReference>
<dbReference type="Proteomes" id="UP000585474">
    <property type="component" value="Unassembled WGS sequence"/>
</dbReference>
<name>A0A7J0FI37_9ERIC</name>
<reference evidence="2 3" key="1">
    <citation type="submission" date="2019-07" db="EMBL/GenBank/DDBJ databases">
        <title>De Novo Assembly of kiwifruit Actinidia rufa.</title>
        <authorList>
            <person name="Sugita-Konishi S."/>
            <person name="Sato K."/>
            <person name="Mori E."/>
            <person name="Abe Y."/>
            <person name="Kisaki G."/>
            <person name="Hamano K."/>
            <person name="Suezawa K."/>
            <person name="Otani M."/>
            <person name="Fukuda T."/>
            <person name="Manabe T."/>
            <person name="Gomi K."/>
            <person name="Tabuchi M."/>
            <person name="Akimitsu K."/>
            <person name="Kataoka I."/>
        </authorList>
    </citation>
    <scope>NUCLEOTIDE SEQUENCE [LARGE SCALE GENOMIC DNA]</scope>
    <source>
        <strain evidence="3">cv. Fuchu</strain>
    </source>
</reference>
<evidence type="ECO:0000313" key="2">
    <source>
        <dbReference type="EMBL" id="GFY98341.1"/>
    </source>
</evidence>
<protein>
    <recommendedName>
        <fullName evidence="4">Serine-rich protein-like protein</fullName>
    </recommendedName>
</protein>
<proteinExistence type="predicted"/>
<dbReference type="PANTHER" id="PTHR33132:SF142">
    <property type="entry name" value="SERINE-RICH PROTEIN-LIKE PROTEIN"/>
    <property type="match status" value="1"/>
</dbReference>